<dbReference type="Pfam" id="PF00534">
    <property type="entry name" value="Glycos_transf_1"/>
    <property type="match status" value="1"/>
</dbReference>
<protein>
    <submittedName>
        <fullName evidence="3">Uncharacterized protein</fullName>
    </submittedName>
</protein>
<dbReference type="InterPro" id="IPR050194">
    <property type="entry name" value="Glycosyltransferase_grp1"/>
</dbReference>
<evidence type="ECO:0000313" key="4">
    <source>
        <dbReference type="Proteomes" id="UP000286268"/>
    </source>
</evidence>
<evidence type="ECO:0000259" key="2">
    <source>
        <dbReference type="Pfam" id="PF13439"/>
    </source>
</evidence>
<organism evidence="3 4">
    <name type="scientific">Clostridium manihotivorum</name>
    <dbReference type="NCBI Taxonomy" id="2320868"/>
    <lineage>
        <taxon>Bacteria</taxon>
        <taxon>Bacillati</taxon>
        <taxon>Bacillota</taxon>
        <taxon>Clostridia</taxon>
        <taxon>Eubacteriales</taxon>
        <taxon>Clostridiaceae</taxon>
        <taxon>Clostridium</taxon>
    </lineage>
</organism>
<feature type="domain" description="Glycosyl transferase family 1" evidence="1">
    <location>
        <begin position="211"/>
        <end position="372"/>
    </location>
</feature>
<dbReference type="Proteomes" id="UP000286268">
    <property type="component" value="Chromosome"/>
</dbReference>
<dbReference type="OrthoDB" id="9795068at2"/>
<proteinExistence type="predicted"/>
<dbReference type="InterPro" id="IPR028098">
    <property type="entry name" value="Glyco_trans_4-like_N"/>
</dbReference>
<gene>
    <name evidence="3" type="ORF">C1I91_25460</name>
</gene>
<dbReference type="GO" id="GO:0016757">
    <property type="term" value="F:glycosyltransferase activity"/>
    <property type="evidence" value="ECO:0007669"/>
    <property type="project" value="InterPro"/>
</dbReference>
<dbReference type="Gene3D" id="3.40.50.2000">
    <property type="entry name" value="Glycogen Phosphorylase B"/>
    <property type="match status" value="2"/>
</dbReference>
<keyword evidence="4" id="KW-1185">Reference proteome</keyword>
<dbReference type="EMBL" id="CP025746">
    <property type="protein sequence ID" value="QAA34712.1"/>
    <property type="molecule type" value="Genomic_DNA"/>
</dbReference>
<dbReference type="AlphaFoldDB" id="A0A410E054"/>
<name>A0A410E054_9CLOT</name>
<dbReference type="InterPro" id="IPR001296">
    <property type="entry name" value="Glyco_trans_1"/>
</dbReference>
<reference evidence="3 4" key="1">
    <citation type="submission" date="2018-01" db="EMBL/GenBank/DDBJ databases">
        <title>Genome Sequencing and Assembly of Anaerobacter polyendosporus strain CT4.</title>
        <authorList>
            <person name="Tachaapaikoon C."/>
            <person name="Sutheeworapong S."/>
            <person name="Jenjaroenpun P."/>
            <person name="Wongsurawat T."/>
            <person name="Nookeaw I."/>
            <person name="Cheawchanlertfa P."/>
            <person name="Kosugi A."/>
            <person name="Cheevadhanarak S."/>
            <person name="Ratanakhanokchai K."/>
        </authorList>
    </citation>
    <scope>NUCLEOTIDE SEQUENCE [LARGE SCALE GENOMIC DNA]</scope>
    <source>
        <strain evidence="3 4">CT4</strain>
    </source>
</reference>
<sequence length="393" mass="44782">MKVLFISGIYNCKIGGLYNSIINRLIRLKSIDSNIELEGCNIVEIDSYAVRAIKRLTKTDINIKVNSSNDKLFKQIVYIKNNVFNLILKGLFPTLYINNIIQKVEGKLNIKEYDIIHCHWLYPHGFAAYKLALKYDKKLIVTGHGSDVHSIYRKSSFIRNSIKDELEYADYITLVSEGLKEKLMDIYNINSSKIQVIGNGVDINLFKLKTKEENNLKTYKTVGYVGNLNHTKGSDRLPRIFDLISKELKSTRFVIVGDGELKHDISSEFDNLGLEVDFVGRVAPELVPDYINEMDVMILPSRNEGFGMVIIEANSCGVPCVAAEVGGIPEVISDKRLLVPINNNLEEKFAEKVIDVLKSPIKVEKLLDNAKRYDWKEIIKKEVQIYKKVSDKR</sequence>
<dbReference type="PANTHER" id="PTHR45947">
    <property type="entry name" value="SULFOQUINOVOSYL TRANSFERASE SQD2"/>
    <property type="match status" value="1"/>
</dbReference>
<dbReference type="Pfam" id="PF13439">
    <property type="entry name" value="Glyco_transf_4"/>
    <property type="match status" value="1"/>
</dbReference>
<evidence type="ECO:0000259" key="1">
    <source>
        <dbReference type="Pfam" id="PF00534"/>
    </source>
</evidence>
<dbReference type="RefSeq" id="WP_128215424.1">
    <property type="nucleotide sequence ID" value="NZ_CP025746.1"/>
</dbReference>
<dbReference type="CDD" id="cd03801">
    <property type="entry name" value="GT4_PimA-like"/>
    <property type="match status" value="1"/>
</dbReference>
<dbReference type="PANTHER" id="PTHR45947:SF15">
    <property type="entry name" value="TEICHURONIC ACID BIOSYNTHESIS GLYCOSYLTRANSFERASE TUAC-RELATED"/>
    <property type="match status" value="1"/>
</dbReference>
<dbReference type="SUPFAM" id="SSF53756">
    <property type="entry name" value="UDP-Glycosyltransferase/glycogen phosphorylase"/>
    <property type="match status" value="1"/>
</dbReference>
<evidence type="ECO:0000313" key="3">
    <source>
        <dbReference type="EMBL" id="QAA34712.1"/>
    </source>
</evidence>
<accession>A0A410E054</accession>
<feature type="domain" description="Glycosyltransferase subfamily 4-like N-terminal" evidence="2">
    <location>
        <begin position="84"/>
        <end position="204"/>
    </location>
</feature>
<dbReference type="KEGG" id="cmah:C1I91_25460"/>